<protein>
    <submittedName>
        <fullName evidence="6">Transcription regulator</fullName>
    </submittedName>
</protein>
<dbReference type="Pfam" id="PF07702">
    <property type="entry name" value="UTRA"/>
    <property type="match status" value="1"/>
</dbReference>
<evidence type="ECO:0000313" key="8">
    <source>
        <dbReference type="Proteomes" id="UP000051751"/>
    </source>
</evidence>
<evidence type="ECO:0000313" key="7">
    <source>
        <dbReference type="Proteomes" id="UP000051645"/>
    </source>
</evidence>
<gene>
    <name evidence="5" type="ORF">IV38_GL001612</name>
    <name evidence="6" type="ORF">IV40_GL001603</name>
</gene>
<keyword evidence="7" id="KW-1185">Reference proteome</keyword>
<evidence type="ECO:0000313" key="6">
    <source>
        <dbReference type="EMBL" id="KRN30964.1"/>
    </source>
</evidence>
<dbReference type="OrthoDB" id="9816541at2"/>
<dbReference type="InterPro" id="IPR050679">
    <property type="entry name" value="Bact_HTH_transcr_reg"/>
</dbReference>
<dbReference type="CDD" id="cd07377">
    <property type="entry name" value="WHTH_GntR"/>
    <property type="match status" value="1"/>
</dbReference>
<sequence length="230" mass="26661">MYHEIAEELVREIQAGRFENKLPSEAQLVKRYKVSRNTIRKAIDLVTQKGLVRRAQGSGYFINDINVAEKTVVNLSLGYTIKRKKLTSKILTFDEVRADKSLTDRFNIAEGTELIRVVRLRYLKKELYNLETAYYVKSLIPYLSIEAIHNSIFEVIKEAYGISATSSDQYLAQEHLSVEEADLLGETTQDKELILYQTNYYGNQPFNLARTIYVYPNLNLYFHVTNQTEK</sequence>
<dbReference type="Proteomes" id="UP000051645">
    <property type="component" value="Unassembled WGS sequence"/>
</dbReference>
<dbReference type="InterPro" id="IPR000524">
    <property type="entry name" value="Tscrpt_reg_HTH_GntR"/>
</dbReference>
<dbReference type="Gene3D" id="1.10.10.10">
    <property type="entry name" value="Winged helix-like DNA-binding domain superfamily/Winged helix DNA-binding domain"/>
    <property type="match status" value="1"/>
</dbReference>
<dbReference type="EMBL" id="JQAZ01000005">
    <property type="protein sequence ID" value="KRN30964.1"/>
    <property type="molecule type" value="Genomic_DNA"/>
</dbReference>
<dbReference type="InterPro" id="IPR036388">
    <property type="entry name" value="WH-like_DNA-bd_sf"/>
</dbReference>
<dbReference type="RefSeq" id="WP_057770112.1">
    <property type="nucleotide sequence ID" value="NZ_JQAT01000004.1"/>
</dbReference>
<dbReference type="SUPFAM" id="SSF64288">
    <property type="entry name" value="Chorismate lyase-like"/>
    <property type="match status" value="1"/>
</dbReference>
<evidence type="ECO:0000256" key="1">
    <source>
        <dbReference type="ARBA" id="ARBA00023015"/>
    </source>
</evidence>
<dbReference type="GO" id="GO:0003700">
    <property type="term" value="F:DNA-binding transcription factor activity"/>
    <property type="evidence" value="ECO:0007669"/>
    <property type="project" value="InterPro"/>
</dbReference>
<organism evidence="6 7">
    <name type="scientific">Lactobacillus selangorensis</name>
    <dbReference type="NCBI Taxonomy" id="81857"/>
    <lineage>
        <taxon>Bacteria</taxon>
        <taxon>Bacillati</taxon>
        <taxon>Bacillota</taxon>
        <taxon>Bacilli</taxon>
        <taxon>Lactobacillales</taxon>
        <taxon>Lactobacillaceae</taxon>
        <taxon>Lactobacillus</taxon>
    </lineage>
</organism>
<dbReference type="PANTHER" id="PTHR44846">
    <property type="entry name" value="MANNOSYL-D-GLYCERATE TRANSPORT/METABOLISM SYSTEM REPRESSOR MNGR-RELATED"/>
    <property type="match status" value="1"/>
</dbReference>
<dbReference type="PANTHER" id="PTHR44846:SF4">
    <property type="entry name" value="HTH GNTR-TYPE DOMAIN-CONTAINING PROTEIN"/>
    <property type="match status" value="1"/>
</dbReference>
<dbReference type="EMBL" id="JQAT01000004">
    <property type="protein sequence ID" value="KRN28160.1"/>
    <property type="molecule type" value="Genomic_DNA"/>
</dbReference>
<dbReference type="Gene3D" id="3.40.1410.10">
    <property type="entry name" value="Chorismate lyase-like"/>
    <property type="match status" value="1"/>
</dbReference>
<dbReference type="Pfam" id="PF00392">
    <property type="entry name" value="GntR"/>
    <property type="match status" value="1"/>
</dbReference>
<dbReference type="InterPro" id="IPR036390">
    <property type="entry name" value="WH_DNA-bd_sf"/>
</dbReference>
<keyword evidence="2" id="KW-0238">DNA-binding</keyword>
<dbReference type="SMART" id="SM00345">
    <property type="entry name" value="HTH_GNTR"/>
    <property type="match status" value="1"/>
</dbReference>
<dbReference type="Proteomes" id="UP000051751">
    <property type="component" value="Unassembled WGS sequence"/>
</dbReference>
<dbReference type="AlphaFoldDB" id="A0A0R2G207"/>
<dbReference type="SUPFAM" id="SSF46785">
    <property type="entry name" value="Winged helix' DNA-binding domain"/>
    <property type="match status" value="1"/>
</dbReference>
<dbReference type="GO" id="GO:0003677">
    <property type="term" value="F:DNA binding"/>
    <property type="evidence" value="ECO:0007669"/>
    <property type="project" value="UniProtKB-KW"/>
</dbReference>
<name>A0A0R2G207_9LACO</name>
<dbReference type="GO" id="GO:0045892">
    <property type="term" value="P:negative regulation of DNA-templated transcription"/>
    <property type="evidence" value="ECO:0007669"/>
    <property type="project" value="TreeGrafter"/>
</dbReference>
<keyword evidence="1" id="KW-0805">Transcription regulation</keyword>
<evidence type="ECO:0000256" key="2">
    <source>
        <dbReference type="ARBA" id="ARBA00023125"/>
    </source>
</evidence>
<evidence type="ECO:0000256" key="3">
    <source>
        <dbReference type="ARBA" id="ARBA00023163"/>
    </source>
</evidence>
<keyword evidence="3" id="KW-0804">Transcription</keyword>
<dbReference type="STRING" id="81857.IV38_GL001612"/>
<dbReference type="PRINTS" id="PR00035">
    <property type="entry name" value="HTHGNTR"/>
</dbReference>
<dbReference type="SMART" id="SM00866">
    <property type="entry name" value="UTRA"/>
    <property type="match status" value="1"/>
</dbReference>
<dbReference type="PROSITE" id="PS50949">
    <property type="entry name" value="HTH_GNTR"/>
    <property type="match status" value="1"/>
</dbReference>
<accession>A0A0R2G207</accession>
<dbReference type="InterPro" id="IPR028978">
    <property type="entry name" value="Chorismate_lyase_/UTRA_dom_sf"/>
</dbReference>
<evidence type="ECO:0000259" key="4">
    <source>
        <dbReference type="PROSITE" id="PS50949"/>
    </source>
</evidence>
<evidence type="ECO:0000313" key="5">
    <source>
        <dbReference type="EMBL" id="KRN28160.1"/>
    </source>
</evidence>
<proteinExistence type="predicted"/>
<dbReference type="InterPro" id="IPR011663">
    <property type="entry name" value="UTRA"/>
</dbReference>
<feature type="domain" description="HTH gntR-type" evidence="4">
    <location>
        <begin position="1"/>
        <end position="65"/>
    </location>
</feature>
<comment type="caution">
    <text evidence="6">The sequence shown here is derived from an EMBL/GenBank/DDBJ whole genome shotgun (WGS) entry which is preliminary data.</text>
</comment>
<dbReference type="PATRIC" id="fig|81857.3.peg.1623"/>
<reference evidence="7 8" key="1">
    <citation type="journal article" date="2015" name="Genome Announc.">
        <title>Expanding the biotechnology potential of lactobacilli through comparative genomics of 213 strains and associated genera.</title>
        <authorList>
            <person name="Sun Z."/>
            <person name="Harris H.M."/>
            <person name="McCann A."/>
            <person name="Guo C."/>
            <person name="Argimon S."/>
            <person name="Zhang W."/>
            <person name="Yang X."/>
            <person name="Jeffery I.B."/>
            <person name="Cooney J.C."/>
            <person name="Kagawa T.F."/>
            <person name="Liu W."/>
            <person name="Song Y."/>
            <person name="Salvetti E."/>
            <person name="Wrobel A."/>
            <person name="Rasinkangas P."/>
            <person name="Parkhill J."/>
            <person name="Rea M.C."/>
            <person name="O'Sullivan O."/>
            <person name="Ritari J."/>
            <person name="Douillard F.P."/>
            <person name="Paul Ross R."/>
            <person name="Yang R."/>
            <person name="Briner A.E."/>
            <person name="Felis G.E."/>
            <person name="de Vos W.M."/>
            <person name="Barrangou R."/>
            <person name="Klaenhammer T.R."/>
            <person name="Caufield P.W."/>
            <person name="Cui Y."/>
            <person name="Zhang H."/>
            <person name="O'Toole P.W."/>
        </authorList>
    </citation>
    <scope>NUCLEOTIDE SEQUENCE [LARGE SCALE GENOMIC DNA]</scope>
    <source>
        <strain evidence="5 8">ATCC BAA-66</strain>
        <strain evidence="6 7">DSM 13344</strain>
    </source>
</reference>